<evidence type="ECO:0000256" key="4">
    <source>
        <dbReference type="ARBA" id="ARBA00023136"/>
    </source>
</evidence>
<evidence type="ECO:0000256" key="2">
    <source>
        <dbReference type="ARBA" id="ARBA00022692"/>
    </source>
</evidence>
<dbReference type="Proteomes" id="UP001244341">
    <property type="component" value="Chromosome 15b"/>
</dbReference>
<evidence type="ECO:0000313" key="6">
    <source>
        <dbReference type="EMBL" id="WIA23032.1"/>
    </source>
</evidence>
<keyword evidence="4" id="KW-0472">Membrane</keyword>
<keyword evidence="3" id="KW-1133">Transmembrane helix</keyword>
<evidence type="ECO:0000313" key="7">
    <source>
        <dbReference type="Proteomes" id="UP001244341"/>
    </source>
</evidence>
<proteinExistence type="predicted"/>
<organism evidence="6 7">
    <name type="scientific">Tetradesmus obliquus</name>
    <name type="common">Green alga</name>
    <name type="synonym">Acutodesmus obliquus</name>
    <dbReference type="NCBI Taxonomy" id="3088"/>
    <lineage>
        <taxon>Eukaryota</taxon>
        <taxon>Viridiplantae</taxon>
        <taxon>Chlorophyta</taxon>
        <taxon>core chlorophytes</taxon>
        <taxon>Chlorophyceae</taxon>
        <taxon>CS clade</taxon>
        <taxon>Sphaeropleales</taxon>
        <taxon>Scenedesmaceae</taxon>
        <taxon>Tetradesmus</taxon>
    </lineage>
</organism>
<evidence type="ECO:0000256" key="3">
    <source>
        <dbReference type="ARBA" id="ARBA00022989"/>
    </source>
</evidence>
<reference evidence="6 7" key="1">
    <citation type="submission" date="2023-05" db="EMBL/GenBank/DDBJ databases">
        <title>A 100% complete, gapless, phased diploid assembly of the Scenedesmus obliquus UTEX 3031 genome.</title>
        <authorList>
            <person name="Biondi T.C."/>
            <person name="Hanschen E.R."/>
            <person name="Kwon T."/>
            <person name="Eng W."/>
            <person name="Kruse C.P.S."/>
            <person name="Koehler S.I."/>
            <person name="Kunde Y."/>
            <person name="Gleasner C.D."/>
            <person name="You Mak K.T."/>
            <person name="Polle J."/>
            <person name="Hovde B.T."/>
            <person name="Starkenburg S.R."/>
        </authorList>
    </citation>
    <scope>NUCLEOTIDE SEQUENCE [LARGE SCALE GENOMIC DNA]</scope>
    <source>
        <strain evidence="6 7">DOE0152z</strain>
    </source>
</reference>
<dbReference type="Gene3D" id="1.20.120.550">
    <property type="entry name" value="Membrane associated eicosanoid/glutathione metabolism-like domain"/>
    <property type="match status" value="1"/>
</dbReference>
<feature type="region of interest" description="Disordered" evidence="5">
    <location>
        <begin position="1"/>
        <end position="29"/>
    </location>
</feature>
<dbReference type="InterPro" id="IPR001129">
    <property type="entry name" value="Membr-assoc_MAPEG"/>
</dbReference>
<dbReference type="InterPro" id="IPR050997">
    <property type="entry name" value="MAPEG"/>
</dbReference>
<sequence>MQCARLSNRSSSSALLRRPNKQPAHAPAGRGANVIPRAFAVTPEYGYVAASVAFSAALIQWQAIRVGLARREYGVPYPQMYAEGKDDAAQTFNCTQRAHQNTLETLPALLAMECLLGLQHPLYAATLGMIWNIGRIIYTFGYSTGDPNKRLPGIAIAGLTYAPATKREGPSKAAAPLANKPAATAFSTVVAAIERTIAAAEDIFQLPASVLQMNAADHSAALATRAAANAGRPRLTPEERAALLARSRADASAHVSRLGAAEAETGATAEQRIEKARRFAAEQAAQQQCDVLEQQLLDMSFEDAFALIIAEHPELVPK</sequence>
<dbReference type="SUPFAM" id="SSF161084">
    <property type="entry name" value="MAPEG domain-like"/>
    <property type="match status" value="1"/>
</dbReference>
<dbReference type="PANTHER" id="PTHR10250:SF26">
    <property type="entry name" value="GLUTATHIONE S-TRANSFERASE 3, MITOCHONDRIAL"/>
    <property type="match status" value="1"/>
</dbReference>
<protein>
    <recommendedName>
        <fullName evidence="8">MAPEG family protein</fullName>
    </recommendedName>
</protein>
<evidence type="ECO:0000256" key="1">
    <source>
        <dbReference type="ARBA" id="ARBA00004141"/>
    </source>
</evidence>
<dbReference type="PANTHER" id="PTHR10250">
    <property type="entry name" value="MICROSOMAL GLUTATHIONE S-TRANSFERASE"/>
    <property type="match status" value="1"/>
</dbReference>
<dbReference type="EMBL" id="CP126222">
    <property type="protein sequence ID" value="WIA23032.1"/>
    <property type="molecule type" value="Genomic_DNA"/>
</dbReference>
<gene>
    <name evidence="6" type="ORF">OEZ85_001382</name>
</gene>
<feature type="compositionally biased region" description="Low complexity" evidence="5">
    <location>
        <begin position="1"/>
        <end position="17"/>
    </location>
</feature>
<keyword evidence="2" id="KW-0812">Transmembrane</keyword>
<evidence type="ECO:0008006" key="8">
    <source>
        <dbReference type="Google" id="ProtNLM"/>
    </source>
</evidence>
<keyword evidence="7" id="KW-1185">Reference proteome</keyword>
<dbReference type="InterPro" id="IPR023352">
    <property type="entry name" value="MAPEG-like_dom_sf"/>
</dbReference>
<evidence type="ECO:0000256" key="5">
    <source>
        <dbReference type="SAM" id="MobiDB-lite"/>
    </source>
</evidence>
<accession>A0ABY8UN99</accession>
<comment type="subcellular location">
    <subcellularLocation>
        <location evidence="1">Membrane</location>
        <topology evidence="1">Multi-pass membrane protein</topology>
    </subcellularLocation>
</comment>
<dbReference type="Pfam" id="PF01124">
    <property type="entry name" value="MAPEG"/>
    <property type="match status" value="1"/>
</dbReference>
<name>A0ABY8UN99_TETOB</name>